<evidence type="ECO:0000313" key="2">
    <source>
        <dbReference type="Proteomes" id="UP000013084"/>
    </source>
</evidence>
<dbReference type="EMBL" id="APRN01000033">
    <property type="protein sequence ID" value="ENX60331.1"/>
    <property type="molecule type" value="Genomic_DNA"/>
</dbReference>
<keyword evidence="2" id="KW-1185">Reference proteome</keyword>
<name>N9SZQ1_9GAMM</name>
<sequence length="105" mass="12396">MIEKQMVCRGYICLHRKDIAADYVDFNNKNNDLYISMILFMKIEDSTHMIRLYLKDEEKKILNEFLVCEILFGQILDEIILMKNYSVLDFQGKSVGTAYITTIKE</sequence>
<organism evidence="1 2">
    <name type="scientific">Acinetobacter higginsii</name>
    <dbReference type="NCBI Taxonomy" id="70347"/>
    <lineage>
        <taxon>Bacteria</taxon>
        <taxon>Pseudomonadati</taxon>
        <taxon>Pseudomonadota</taxon>
        <taxon>Gammaproteobacteria</taxon>
        <taxon>Moraxellales</taxon>
        <taxon>Moraxellaceae</taxon>
        <taxon>Acinetobacter</taxon>
    </lineage>
</organism>
<comment type="caution">
    <text evidence="1">The sequence shown here is derived from an EMBL/GenBank/DDBJ whole genome shotgun (WGS) entry which is preliminary data.</text>
</comment>
<gene>
    <name evidence="1" type="ORF">F902_00871</name>
</gene>
<reference evidence="1 2" key="1">
    <citation type="submission" date="2013-02" db="EMBL/GenBank/DDBJ databases">
        <title>The Genome Sequence of Acinetobacter sp. CIP 70.18.</title>
        <authorList>
            <consortium name="The Broad Institute Genome Sequencing Platform"/>
            <consortium name="The Broad Institute Genome Sequencing Center for Infectious Disease"/>
            <person name="Cerqueira G."/>
            <person name="Feldgarden M."/>
            <person name="Courvalin P."/>
            <person name="Perichon B."/>
            <person name="Grillot-Courvalin C."/>
            <person name="Clermont D."/>
            <person name="Rocha E."/>
            <person name="Yoon E.-J."/>
            <person name="Nemec A."/>
            <person name="Walker B."/>
            <person name="Young S.K."/>
            <person name="Zeng Q."/>
            <person name="Gargeya S."/>
            <person name="Fitzgerald M."/>
            <person name="Haas B."/>
            <person name="Abouelleil A."/>
            <person name="Alvarado L."/>
            <person name="Arachchi H.M."/>
            <person name="Berlin A.M."/>
            <person name="Chapman S.B."/>
            <person name="Dewar J."/>
            <person name="Goldberg J."/>
            <person name="Griggs A."/>
            <person name="Gujja S."/>
            <person name="Hansen M."/>
            <person name="Howarth C."/>
            <person name="Imamovic A."/>
            <person name="Larimer J."/>
            <person name="McCowan C."/>
            <person name="Murphy C."/>
            <person name="Neiman D."/>
            <person name="Pearson M."/>
            <person name="Priest M."/>
            <person name="Roberts A."/>
            <person name="Saif S."/>
            <person name="Shea T."/>
            <person name="Sisk P."/>
            <person name="Sykes S."/>
            <person name="Wortman J."/>
            <person name="Nusbaum C."/>
            <person name="Birren B."/>
        </authorList>
    </citation>
    <scope>NUCLEOTIDE SEQUENCE [LARGE SCALE GENOMIC DNA]</scope>
    <source>
        <strain evidence="1 2">CIP 70.18</strain>
    </source>
</reference>
<dbReference type="HOGENOM" id="CLU_176763_0_0_6"/>
<proteinExistence type="predicted"/>
<protein>
    <submittedName>
        <fullName evidence="1">Uncharacterized protein</fullName>
    </submittedName>
</protein>
<dbReference type="PATRIC" id="fig|1217700.3.peg.829"/>
<dbReference type="AlphaFoldDB" id="N9SZQ1"/>
<dbReference type="Proteomes" id="UP000013084">
    <property type="component" value="Unassembled WGS sequence"/>
</dbReference>
<evidence type="ECO:0000313" key="1">
    <source>
        <dbReference type="EMBL" id="ENX60331.1"/>
    </source>
</evidence>
<accession>N9SZQ1</accession>
<dbReference type="OrthoDB" id="6706540at2"/>
<dbReference type="RefSeq" id="WP_005201296.1">
    <property type="nucleotide sequence ID" value="NZ_KB850071.1"/>
</dbReference>